<dbReference type="InterPro" id="IPR011109">
    <property type="entry name" value="DNA_bind_recombinase_dom"/>
</dbReference>
<dbReference type="Gene3D" id="3.40.50.1390">
    <property type="entry name" value="Resolvase, N-terminal catalytic domain"/>
    <property type="match status" value="1"/>
</dbReference>
<gene>
    <name evidence="3" type="ORF">E2R54_01120</name>
</gene>
<sequence>MGNVRPERLSGNLQGRTTGMNTTENILRAGIYGRQSVRQDQGIKQQIAEGKRRTDAEGWHVAADAVYADNDTSASKVRGAGTEWARMLADIDAGKLDVIVVTEVTRLLRRLVDVLEVTTPRRSVRIVSTRDGIDTGAPLGKLLLVILATIAESEIERKEERAIPYRAARREAGHPTSGLVPFGYRWVPGVQRDERGTRYAVVPEEAAVIRFMSRELLAGASLGGIVAALNAGEARDERGALLGESSRTTRKGKRWITTTARRLLLSPFPAALLPHKLPEGEHYNAAKVDMARCTPGAWEAILSEDAVMAARSILLEPTRLTHDGNTRAKHLLSGIGRCAECGGPIRSAQVQTTAQAQRGYRCTKGCFVRAAAVIEAYVSEAVIALLSAPGLLQWVPEDGADIDALRARLTVLQRDRAQAEALYAEGEISAATLRTKTGKLDPEIQSVDAALAAALQADPLAEIVTADDVRGMWENVTTARKNAILGALVHRVEIGRVGKGVRVLTVEAAEATVTMGWRRAEHRVSLTRARSLVSVTPRVPDDARGVIAAALVS</sequence>
<evidence type="ECO:0000259" key="2">
    <source>
        <dbReference type="PROSITE" id="PS51737"/>
    </source>
</evidence>
<dbReference type="PANTHER" id="PTHR30461:SF23">
    <property type="entry name" value="DNA RECOMBINASE-RELATED"/>
    <property type="match status" value="1"/>
</dbReference>
<accession>A0A4R5YKN6</accession>
<dbReference type="PROSITE" id="PS51736">
    <property type="entry name" value="RECOMBINASES_3"/>
    <property type="match status" value="1"/>
</dbReference>
<dbReference type="InterPro" id="IPR006119">
    <property type="entry name" value="Resolv_N"/>
</dbReference>
<protein>
    <submittedName>
        <fullName evidence="3">Recombinase family protein</fullName>
    </submittedName>
</protein>
<feature type="domain" description="Recombinase" evidence="2">
    <location>
        <begin position="181"/>
        <end position="320"/>
    </location>
</feature>
<evidence type="ECO:0000259" key="1">
    <source>
        <dbReference type="PROSITE" id="PS51736"/>
    </source>
</evidence>
<dbReference type="PANTHER" id="PTHR30461">
    <property type="entry name" value="DNA-INVERTASE FROM LAMBDOID PROPHAGE"/>
    <property type="match status" value="1"/>
</dbReference>
<evidence type="ECO:0000313" key="3">
    <source>
        <dbReference type="EMBL" id="TDL45121.1"/>
    </source>
</evidence>
<dbReference type="InterPro" id="IPR038109">
    <property type="entry name" value="DNA_bind_recomb_sf"/>
</dbReference>
<organism evidence="3 4">
    <name type="scientific">Microbacterium oleivorans</name>
    <dbReference type="NCBI Taxonomy" id="273677"/>
    <lineage>
        <taxon>Bacteria</taxon>
        <taxon>Bacillati</taxon>
        <taxon>Actinomycetota</taxon>
        <taxon>Actinomycetes</taxon>
        <taxon>Micrococcales</taxon>
        <taxon>Microbacteriaceae</taxon>
        <taxon>Microbacterium</taxon>
    </lineage>
</organism>
<dbReference type="Proteomes" id="UP000295633">
    <property type="component" value="Unassembled WGS sequence"/>
</dbReference>
<dbReference type="GO" id="GO:0000150">
    <property type="term" value="F:DNA strand exchange activity"/>
    <property type="evidence" value="ECO:0007669"/>
    <property type="project" value="InterPro"/>
</dbReference>
<dbReference type="SMART" id="SM00857">
    <property type="entry name" value="Resolvase"/>
    <property type="match status" value="1"/>
</dbReference>
<dbReference type="Gene3D" id="3.90.1750.20">
    <property type="entry name" value="Putative Large Serine Recombinase, Chain B, Domain 2"/>
    <property type="match status" value="1"/>
</dbReference>
<dbReference type="InterPro" id="IPR036162">
    <property type="entry name" value="Resolvase-like_N_sf"/>
</dbReference>
<feature type="domain" description="Resolvase/invertase-type recombinase catalytic" evidence="1">
    <location>
        <begin position="28"/>
        <end position="173"/>
    </location>
</feature>
<dbReference type="EMBL" id="SMZX01000001">
    <property type="protein sequence ID" value="TDL45121.1"/>
    <property type="molecule type" value="Genomic_DNA"/>
</dbReference>
<dbReference type="PROSITE" id="PS51737">
    <property type="entry name" value="RECOMBINASE_DNA_BIND"/>
    <property type="match status" value="1"/>
</dbReference>
<dbReference type="AlphaFoldDB" id="A0A4R5YKN6"/>
<dbReference type="InterPro" id="IPR050639">
    <property type="entry name" value="SSR_resolvase"/>
</dbReference>
<evidence type="ECO:0000313" key="4">
    <source>
        <dbReference type="Proteomes" id="UP000295633"/>
    </source>
</evidence>
<dbReference type="CDD" id="cd00338">
    <property type="entry name" value="Ser_Recombinase"/>
    <property type="match status" value="1"/>
</dbReference>
<name>A0A4R5YKN6_9MICO</name>
<dbReference type="Pfam" id="PF00239">
    <property type="entry name" value="Resolvase"/>
    <property type="match status" value="1"/>
</dbReference>
<reference evidence="3 4" key="1">
    <citation type="submission" date="2019-03" db="EMBL/GenBank/DDBJ databases">
        <title>Genome Sequencing and Assembly of Various Microbes Isolated from Partially Reclaimed Soil and Acid Mine Drainage (AMD) Site.</title>
        <authorList>
            <person name="Steinbock B."/>
            <person name="Bechtold R."/>
            <person name="Sevigny J.L."/>
            <person name="Thomas D."/>
            <person name="Cuthill L.R."/>
            <person name="Aveiro Johannsen E.J."/>
            <person name="Thomas K."/>
            <person name="Ghosh A."/>
        </authorList>
    </citation>
    <scope>NUCLEOTIDE SEQUENCE [LARGE SCALE GENOMIC DNA]</scope>
    <source>
        <strain evidence="3 4">F-B2</strain>
    </source>
</reference>
<proteinExistence type="predicted"/>
<comment type="caution">
    <text evidence="3">The sequence shown here is derived from an EMBL/GenBank/DDBJ whole genome shotgun (WGS) entry which is preliminary data.</text>
</comment>
<dbReference type="GO" id="GO:0003677">
    <property type="term" value="F:DNA binding"/>
    <property type="evidence" value="ECO:0007669"/>
    <property type="project" value="InterPro"/>
</dbReference>
<dbReference type="SUPFAM" id="SSF53041">
    <property type="entry name" value="Resolvase-like"/>
    <property type="match status" value="1"/>
</dbReference>